<dbReference type="InterPro" id="IPR023582">
    <property type="entry name" value="Impact"/>
</dbReference>
<proteinExistence type="inferred from homology"/>
<dbReference type="Pfam" id="PF01205">
    <property type="entry name" value="Impact_N"/>
    <property type="match status" value="1"/>
</dbReference>
<dbReference type="RefSeq" id="WP_166248310.1">
    <property type="nucleotide sequence ID" value="NZ_CP049616.1"/>
</dbReference>
<dbReference type="Gene3D" id="3.30.230.30">
    <property type="entry name" value="Impact, N-terminal domain"/>
    <property type="match status" value="1"/>
</dbReference>
<accession>A0A6G7J2D8</accession>
<comment type="similarity">
    <text evidence="1">Belongs to the IMPACT family.</text>
</comment>
<evidence type="ECO:0000256" key="1">
    <source>
        <dbReference type="ARBA" id="ARBA00007665"/>
    </source>
</evidence>
<dbReference type="GO" id="GO:0005737">
    <property type="term" value="C:cytoplasm"/>
    <property type="evidence" value="ECO:0007669"/>
    <property type="project" value="TreeGrafter"/>
</dbReference>
<keyword evidence="4" id="KW-1185">Reference proteome</keyword>
<dbReference type="SUPFAM" id="SSF54211">
    <property type="entry name" value="Ribosomal protein S5 domain 2-like"/>
    <property type="match status" value="1"/>
</dbReference>
<evidence type="ECO:0000313" key="4">
    <source>
        <dbReference type="Proteomes" id="UP000502928"/>
    </source>
</evidence>
<protein>
    <submittedName>
        <fullName evidence="3">YigZ family protein</fullName>
    </submittedName>
</protein>
<evidence type="ECO:0000313" key="3">
    <source>
        <dbReference type="EMBL" id="QII44779.1"/>
    </source>
</evidence>
<evidence type="ECO:0000259" key="2">
    <source>
        <dbReference type="Pfam" id="PF01205"/>
    </source>
</evidence>
<dbReference type="EMBL" id="CP049616">
    <property type="protein sequence ID" value="QII44779.1"/>
    <property type="molecule type" value="Genomic_DNA"/>
</dbReference>
<dbReference type="InterPro" id="IPR036956">
    <property type="entry name" value="Impact_N_sf"/>
</dbReference>
<dbReference type="AlphaFoldDB" id="A0A6G7J2D8"/>
<gene>
    <name evidence="3" type="ORF">GVT53_08815</name>
</gene>
<dbReference type="Proteomes" id="UP000502928">
    <property type="component" value="Chromosome"/>
</dbReference>
<dbReference type="PANTHER" id="PTHR16301">
    <property type="entry name" value="IMPACT-RELATED"/>
    <property type="match status" value="1"/>
</dbReference>
<feature type="domain" description="Impact N-terminal" evidence="2">
    <location>
        <begin position="23"/>
        <end position="128"/>
    </location>
</feature>
<dbReference type="InterPro" id="IPR020568">
    <property type="entry name" value="Ribosomal_Su5_D2-typ_SF"/>
</dbReference>
<name>A0A6G7J2D8_9FLAO</name>
<dbReference type="GO" id="GO:0006446">
    <property type="term" value="P:regulation of translational initiation"/>
    <property type="evidence" value="ECO:0007669"/>
    <property type="project" value="TreeGrafter"/>
</dbReference>
<dbReference type="KEGG" id="mut:GVT53_08815"/>
<dbReference type="PANTHER" id="PTHR16301:SF20">
    <property type="entry name" value="IMPACT FAMILY MEMBER YIGZ"/>
    <property type="match status" value="1"/>
</dbReference>
<dbReference type="InterPro" id="IPR001498">
    <property type="entry name" value="Impact_N"/>
</dbReference>
<reference evidence="3 4" key="1">
    <citation type="submission" date="2020-02" db="EMBL/GenBank/DDBJ databases">
        <title>Complete genome of Muricauda sp. 501str8.</title>
        <authorList>
            <person name="Dong B."/>
            <person name="Zhu S."/>
            <person name="Yang J."/>
            <person name="Chen J."/>
        </authorList>
    </citation>
    <scope>NUCLEOTIDE SEQUENCE [LARGE SCALE GENOMIC DNA]</scope>
    <source>
        <strain evidence="3 4">501str8</strain>
    </source>
</reference>
<organism evidence="3 4">
    <name type="scientific">Flagellimonas oceani</name>
    <dbReference type="NCBI Taxonomy" id="2698672"/>
    <lineage>
        <taxon>Bacteria</taxon>
        <taxon>Pseudomonadati</taxon>
        <taxon>Bacteroidota</taxon>
        <taxon>Flavobacteriia</taxon>
        <taxon>Flavobacteriales</taxon>
        <taxon>Flavobacteriaceae</taxon>
        <taxon>Flagellimonas</taxon>
    </lineage>
</organism>
<sequence length="204" mass="23249">MEKKDDVYRTVTRTSPEILYKDRKSKFHAQVHPIASEDDVKPIVEKLRKKYHTANHVCYAWQLGTKNPTYRANDDGEPNNSAGMPIYGQIQSFDVTNVLITVTRIFGGTKLGVGGLIQAYKTAAQLALESAKIVKKTIKAQFRLQFGYPEMDIVMRTIKQKDLDIVSQKMELDCELIISVRLSESEEIFQLFDEMHGVDVTMMD</sequence>